<dbReference type="KEGG" id="gtt:GUITHDRAFT_119054"/>
<dbReference type="Pfam" id="PF00439">
    <property type="entry name" value="Bromodomain"/>
    <property type="match status" value="1"/>
</dbReference>
<dbReference type="STRING" id="905079.L1IFR0"/>
<evidence type="ECO:0000313" key="6">
    <source>
        <dbReference type="Proteomes" id="UP000011087"/>
    </source>
</evidence>
<dbReference type="PANTHER" id="PTHR22881:SF27">
    <property type="entry name" value="BROMODOMAIN CONTAINING 7_9"/>
    <property type="match status" value="1"/>
</dbReference>
<dbReference type="Gene3D" id="1.20.920.10">
    <property type="entry name" value="Bromodomain-like"/>
    <property type="match status" value="1"/>
</dbReference>
<evidence type="ECO:0000259" key="3">
    <source>
        <dbReference type="SMART" id="SM00297"/>
    </source>
</evidence>
<organism evidence="4">
    <name type="scientific">Guillardia theta (strain CCMP2712)</name>
    <name type="common">Cryptophyte</name>
    <dbReference type="NCBI Taxonomy" id="905079"/>
    <lineage>
        <taxon>Eukaryota</taxon>
        <taxon>Cryptophyceae</taxon>
        <taxon>Pyrenomonadales</taxon>
        <taxon>Geminigeraceae</taxon>
        <taxon>Guillardia</taxon>
    </lineage>
</organism>
<reference evidence="6" key="2">
    <citation type="submission" date="2012-11" db="EMBL/GenBank/DDBJ databases">
        <authorList>
            <person name="Kuo A."/>
            <person name="Curtis B.A."/>
            <person name="Tanifuji G."/>
            <person name="Burki F."/>
            <person name="Gruber A."/>
            <person name="Irimia M."/>
            <person name="Maruyama S."/>
            <person name="Arias M.C."/>
            <person name="Ball S.G."/>
            <person name="Gile G.H."/>
            <person name="Hirakawa Y."/>
            <person name="Hopkins J.F."/>
            <person name="Rensing S.A."/>
            <person name="Schmutz J."/>
            <person name="Symeonidi A."/>
            <person name="Elias M."/>
            <person name="Eveleigh R.J."/>
            <person name="Herman E.K."/>
            <person name="Klute M.J."/>
            <person name="Nakayama T."/>
            <person name="Obornik M."/>
            <person name="Reyes-Prieto A."/>
            <person name="Armbrust E.V."/>
            <person name="Aves S.J."/>
            <person name="Beiko R.G."/>
            <person name="Coutinho P."/>
            <person name="Dacks J.B."/>
            <person name="Durnford D.G."/>
            <person name="Fast N.M."/>
            <person name="Green B.R."/>
            <person name="Grisdale C."/>
            <person name="Hempe F."/>
            <person name="Henrissat B."/>
            <person name="Hoppner M.P."/>
            <person name="Ishida K.-I."/>
            <person name="Kim E."/>
            <person name="Koreny L."/>
            <person name="Kroth P.G."/>
            <person name="Liu Y."/>
            <person name="Malik S.-B."/>
            <person name="Maier U.G."/>
            <person name="McRose D."/>
            <person name="Mock T."/>
            <person name="Neilson J.A."/>
            <person name="Onodera N.T."/>
            <person name="Poole A.M."/>
            <person name="Pritham E.J."/>
            <person name="Richards T.A."/>
            <person name="Rocap G."/>
            <person name="Roy S.W."/>
            <person name="Sarai C."/>
            <person name="Schaack S."/>
            <person name="Shirato S."/>
            <person name="Slamovits C.H."/>
            <person name="Spencer D.F."/>
            <person name="Suzuki S."/>
            <person name="Worden A.Z."/>
            <person name="Zauner S."/>
            <person name="Barry K."/>
            <person name="Bell C."/>
            <person name="Bharti A.K."/>
            <person name="Crow J.A."/>
            <person name="Grimwood J."/>
            <person name="Kramer R."/>
            <person name="Lindquist E."/>
            <person name="Lucas S."/>
            <person name="Salamov A."/>
            <person name="McFadden G.I."/>
            <person name="Lane C.E."/>
            <person name="Keeling P.J."/>
            <person name="Gray M.W."/>
            <person name="Grigoriev I.V."/>
            <person name="Archibald J.M."/>
        </authorList>
    </citation>
    <scope>NUCLEOTIDE SEQUENCE</scope>
    <source>
        <strain evidence="6">CCMP2712</strain>
    </source>
</reference>
<dbReference type="GeneID" id="17291523"/>
<evidence type="ECO:0000313" key="5">
    <source>
        <dbReference type="EnsemblProtists" id="EKX34744"/>
    </source>
</evidence>
<feature type="compositionally biased region" description="Polar residues" evidence="2">
    <location>
        <begin position="627"/>
        <end position="646"/>
    </location>
</feature>
<evidence type="ECO:0000256" key="1">
    <source>
        <dbReference type="ARBA" id="ARBA00023117"/>
    </source>
</evidence>
<evidence type="ECO:0000313" key="4">
    <source>
        <dbReference type="EMBL" id="EKX34744.1"/>
    </source>
</evidence>
<gene>
    <name evidence="4" type="ORF">GUITHDRAFT_119054</name>
</gene>
<dbReference type="AlphaFoldDB" id="L1IFR0"/>
<dbReference type="PANTHER" id="PTHR22881">
    <property type="entry name" value="BROMODOMAIN CONTAINING PROTEIN"/>
    <property type="match status" value="1"/>
</dbReference>
<sequence>MQVEEEVIKPRRSVEEVRKQGKCWKSFHTSCKLPFHVRPDDSEQNLCLDCSLLSSKIPWGILATEDIFCPECNLQFSSLHALYIHISTSLACKINAAVPKEHLVKSDSINVRILKRSRQIWSLFCIQLALVVVEWHGTHDARQNNIPKLEIGCVQNKTDNNATIGEGIVISGGRVIMQGGNATQDNAAVCVYCSRSFISPHALDVHLSRNQSNGSLRDILISVMRMPEAEIFKNVNSLRKEFKRPPSDGQPLDLNDLSTILRKICSNEYKIVNNARDDILRAKKLAKEFDSKFECEMDMVRGLGGRADLSFFEHGARWIGQEVKVYWPEEHRRIKALIDDYDQVDPNTHLYHLLYEDENEQWAVLPHKNIELVGWENTKRKAHELDVVAEAKKELRRKAQYDFFDNPVDENHVPGYYHPNPAARQRGMTSWHTQSMCFRWMEKKASRKQYSSIASIEFDFNLIITNAVIYNNHNHPINREARKLFHAAKSVFSKWSKKAGGYSCKSCSGESKADDPLLICDFCCQSVHQICFLKPGTKALVLWSQEILHPLRGDLAFFCSDDCQKQFRSTCGKFRFPSTSVLSSSTETMFPPSKGVPGIDGLENSLENLRATPNGNQIRGNGPSDEATASKSVNGKSANNPDQSENSKVKGTMLNQQEVREKLANNRNTTGVLSAKAIPVNNPIAIANYGIKATNIAKQNLSIGIMPQVGNVMKLNNQSSPKPNEPYLSAKLPGNKDLEKAQQAKYHASIRNLQDAFRKEKDIPLYLFDEVKKVSFEYEKAVYASSIRPYPHFPSSQLNSTSFQIRIRLIRDTLSLVNQLSNAWNNEKKVLNRCKDVERALEDALKDVKDPPEELLRAAERACEEYDRAISATSILREKFLSLSTLV</sequence>
<name>L1IFR0_GUITC</name>
<protein>
    <recommendedName>
        <fullName evidence="3">Bromo domain-containing protein</fullName>
    </recommendedName>
</protein>
<accession>L1IFR0</accession>
<evidence type="ECO:0000256" key="2">
    <source>
        <dbReference type="SAM" id="MobiDB-lite"/>
    </source>
</evidence>
<dbReference type="OrthoDB" id="20839at2759"/>
<feature type="compositionally biased region" description="Polar residues" evidence="2">
    <location>
        <begin position="605"/>
        <end position="619"/>
    </location>
</feature>
<dbReference type="Proteomes" id="UP000011087">
    <property type="component" value="Unassembled WGS sequence"/>
</dbReference>
<feature type="domain" description="Bromo" evidence="3">
    <location>
        <begin position="377"/>
        <end position="497"/>
    </location>
</feature>
<dbReference type="GO" id="GO:0005634">
    <property type="term" value="C:nucleus"/>
    <property type="evidence" value="ECO:0007669"/>
    <property type="project" value="TreeGrafter"/>
</dbReference>
<dbReference type="InterPro" id="IPR051831">
    <property type="entry name" value="Bromodomain_contain_prot"/>
</dbReference>
<feature type="region of interest" description="Disordered" evidence="2">
    <location>
        <begin position="583"/>
        <end position="651"/>
    </location>
</feature>
<dbReference type="EMBL" id="JH993103">
    <property type="protein sequence ID" value="EKX34744.1"/>
    <property type="molecule type" value="Genomic_DNA"/>
</dbReference>
<dbReference type="SUPFAM" id="SSF47370">
    <property type="entry name" value="Bromodomain"/>
    <property type="match status" value="1"/>
</dbReference>
<dbReference type="SMART" id="SM00297">
    <property type="entry name" value="BROMO"/>
    <property type="match status" value="1"/>
</dbReference>
<dbReference type="HOGENOM" id="CLU_325284_0_0_1"/>
<reference evidence="4 6" key="1">
    <citation type="journal article" date="2012" name="Nature">
        <title>Algal genomes reveal evolutionary mosaicism and the fate of nucleomorphs.</title>
        <authorList>
            <consortium name="DOE Joint Genome Institute"/>
            <person name="Curtis B.A."/>
            <person name="Tanifuji G."/>
            <person name="Burki F."/>
            <person name="Gruber A."/>
            <person name="Irimia M."/>
            <person name="Maruyama S."/>
            <person name="Arias M.C."/>
            <person name="Ball S.G."/>
            <person name="Gile G.H."/>
            <person name="Hirakawa Y."/>
            <person name="Hopkins J.F."/>
            <person name="Kuo A."/>
            <person name="Rensing S.A."/>
            <person name="Schmutz J."/>
            <person name="Symeonidi A."/>
            <person name="Elias M."/>
            <person name="Eveleigh R.J."/>
            <person name="Herman E.K."/>
            <person name="Klute M.J."/>
            <person name="Nakayama T."/>
            <person name="Obornik M."/>
            <person name="Reyes-Prieto A."/>
            <person name="Armbrust E.V."/>
            <person name="Aves S.J."/>
            <person name="Beiko R.G."/>
            <person name="Coutinho P."/>
            <person name="Dacks J.B."/>
            <person name="Durnford D.G."/>
            <person name="Fast N.M."/>
            <person name="Green B.R."/>
            <person name="Grisdale C.J."/>
            <person name="Hempel F."/>
            <person name="Henrissat B."/>
            <person name="Hoppner M.P."/>
            <person name="Ishida K."/>
            <person name="Kim E."/>
            <person name="Koreny L."/>
            <person name="Kroth P.G."/>
            <person name="Liu Y."/>
            <person name="Malik S.B."/>
            <person name="Maier U.G."/>
            <person name="McRose D."/>
            <person name="Mock T."/>
            <person name="Neilson J.A."/>
            <person name="Onodera N.T."/>
            <person name="Poole A.M."/>
            <person name="Pritham E.J."/>
            <person name="Richards T.A."/>
            <person name="Rocap G."/>
            <person name="Roy S.W."/>
            <person name="Sarai C."/>
            <person name="Schaack S."/>
            <person name="Shirato S."/>
            <person name="Slamovits C.H."/>
            <person name="Spencer D.F."/>
            <person name="Suzuki S."/>
            <person name="Worden A.Z."/>
            <person name="Zauner S."/>
            <person name="Barry K."/>
            <person name="Bell C."/>
            <person name="Bharti A.K."/>
            <person name="Crow J.A."/>
            <person name="Grimwood J."/>
            <person name="Kramer R."/>
            <person name="Lindquist E."/>
            <person name="Lucas S."/>
            <person name="Salamov A."/>
            <person name="McFadden G.I."/>
            <person name="Lane C.E."/>
            <person name="Keeling P.J."/>
            <person name="Gray M.W."/>
            <person name="Grigoriev I.V."/>
            <person name="Archibald J.M."/>
        </authorList>
    </citation>
    <scope>NUCLEOTIDE SEQUENCE</scope>
    <source>
        <strain evidence="4 6">CCMP2712</strain>
    </source>
</reference>
<dbReference type="InterPro" id="IPR036427">
    <property type="entry name" value="Bromodomain-like_sf"/>
</dbReference>
<dbReference type="EnsemblProtists" id="EKX34744">
    <property type="protein sequence ID" value="EKX34744"/>
    <property type="gene ID" value="GUITHDRAFT_119054"/>
</dbReference>
<dbReference type="RefSeq" id="XP_005821724.1">
    <property type="nucleotide sequence ID" value="XM_005821667.1"/>
</dbReference>
<dbReference type="GO" id="GO:0006357">
    <property type="term" value="P:regulation of transcription by RNA polymerase II"/>
    <property type="evidence" value="ECO:0007669"/>
    <property type="project" value="TreeGrafter"/>
</dbReference>
<keyword evidence="1" id="KW-0103">Bromodomain</keyword>
<reference evidence="5" key="3">
    <citation type="submission" date="2016-03" db="UniProtKB">
        <authorList>
            <consortium name="EnsemblProtists"/>
        </authorList>
    </citation>
    <scope>IDENTIFICATION</scope>
</reference>
<dbReference type="InterPro" id="IPR001487">
    <property type="entry name" value="Bromodomain"/>
</dbReference>
<dbReference type="CDD" id="cd20404">
    <property type="entry name" value="Tudor_Agenet_AtEML-like"/>
    <property type="match status" value="1"/>
</dbReference>
<keyword evidence="6" id="KW-1185">Reference proteome</keyword>
<dbReference type="PaxDb" id="55529-EKX34744"/>
<proteinExistence type="predicted"/>